<sequence length="102" mass="11330">MRLAALAMLPLMLLLSAVVEAGSTYRCGSRLVSLDASTSEVLGKCGEPQGRSLTGYKEIVDDYGFRQEVAVEEWVYGPTHGMYHYLRFEGGRLRNIDSQRGQ</sequence>
<evidence type="ECO:0000313" key="3">
    <source>
        <dbReference type="Proteomes" id="UP000031271"/>
    </source>
</evidence>
<reference evidence="3" key="1">
    <citation type="submission" date="2014-03" db="EMBL/GenBank/DDBJ databases">
        <title>Complete genome of Pseudomonas balearica DSM 6083T, a sewage water isolate from an enrichment with 2-methylnaphthalene.</title>
        <authorList>
            <person name="Salva-Serra F."/>
            <person name="Jaen-Luchoro D."/>
            <person name="Busquets A."/>
            <person name="Pena A."/>
            <person name="Gomila M."/>
            <person name="Bosch R."/>
            <person name="Nogales B."/>
            <person name="Garcia-Valdes E."/>
            <person name="Lalucat J."/>
            <person name="Bennasar A."/>
        </authorList>
    </citation>
    <scope>NUCLEOTIDE SEQUENCE [LARGE SCALE GENOMIC DNA]</scope>
    <source>
        <strain evidence="3">DSM 6083</strain>
    </source>
</reference>
<dbReference type="KEGG" id="pbm:CL52_04535"/>
<dbReference type="EMBL" id="CP007511">
    <property type="protein sequence ID" value="AJE14340.1"/>
    <property type="molecule type" value="Genomic_DNA"/>
</dbReference>
<accession>A0A8D3XZ25</accession>
<evidence type="ECO:0000313" key="2">
    <source>
        <dbReference type="EMBL" id="AJE14340.1"/>
    </source>
</evidence>
<organism evidence="2 3">
    <name type="scientific">Stutzerimonas balearica DSM 6083</name>
    <dbReference type="NCBI Taxonomy" id="1123016"/>
    <lineage>
        <taxon>Bacteria</taxon>
        <taxon>Pseudomonadati</taxon>
        <taxon>Pseudomonadota</taxon>
        <taxon>Gammaproteobacteria</taxon>
        <taxon>Pseudomonadales</taxon>
        <taxon>Pseudomonadaceae</taxon>
        <taxon>Stutzerimonas</taxon>
    </lineage>
</organism>
<dbReference type="InterPro" id="IPR021268">
    <property type="entry name" value="DUF2845"/>
</dbReference>
<dbReference type="Proteomes" id="UP000031271">
    <property type="component" value="Chromosome"/>
</dbReference>
<protein>
    <recommendedName>
        <fullName evidence="4">DUF2845 domain-containing protein</fullName>
    </recommendedName>
</protein>
<evidence type="ECO:0000256" key="1">
    <source>
        <dbReference type="SAM" id="SignalP"/>
    </source>
</evidence>
<evidence type="ECO:0008006" key="4">
    <source>
        <dbReference type="Google" id="ProtNLM"/>
    </source>
</evidence>
<dbReference type="Pfam" id="PF11006">
    <property type="entry name" value="DUF2845"/>
    <property type="match status" value="1"/>
</dbReference>
<keyword evidence="1" id="KW-0732">Signal</keyword>
<dbReference type="AlphaFoldDB" id="A0A8D3XZ25"/>
<reference evidence="2 3" key="2">
    <citation type="journal article" name="Genome Announc.">
        <title>Complete Genome Sequence of Pseudomonas balearica DSM 6083T.</title>
        <authorList>
            <person name="Bennasar-Figueras A."/>
            <person name="Salva-Serra F."/>
            <person name="Jaen-Luchoro D."/>
            <person name="Segui C."/>
            <person name="Aliaga F."/>
            <person name="Busquets A."/>
            <person name="Gomila M."/>
            <person name="Moore E.R."/>
            <person name="Lalucat J."/>
        </authorList>
    </citation>
    <scope>NUCLEOTIDE SEQUENCE [LARGE SCALE GENOMIC DNA]</scope>
    <source>
        <strain evidence="3">DSM 6083</strain>
    </source>
</reference>
<feature type="signal peptide" evidence="1">
    <location>
        <begin position="1"/>
        <end position="21"/>
    </location>
</feature>
<proteinExistence type="predicted"/>
<gene>
    <name evidence="2" type="ORF">CL52_04535</name>
</gene>
<feature type="chain" id="PRO_5034405897" description="DUF2845 domain-containing protein" evidence="1">
    <location>
        <begin position="22"/>
        <end position="102"/>
    </location>
</feature>
<name>A0A8D3XZ25_9GAMM</name>